<protein>
    <submittedName>
        <fullName evidence="1">Phage Gp37Gp68</fullName>
    </submittedName>
</protein>
<sequence length="112" mass="12681">MENSDVAWRIDELRRVPAMVRFLSLEPLIGPIPDLDLNGIHWVIVGGESGPGARPMDTDWVREIHDACRQQSVPFFFKQWGGVHKSRAGRVLDGRTWDEYPATARAVIYPLA</sequence>
<evidence type="ECO:0000313" key="1">
    <source>
        <dbReference type="EMBL" id="EQD61244.1"/>
    </source>
</evidence>
<reference evidence="1" key="2">
    <citation type="journal article" date="2014" name="ISME J.">
        <title>Microbial stratification in low pH oxic and suboxic macroscopic growths along an acid mine drainage.</title>
        <authorList>
            <person name="Mendez-Garcia C."/>
            <person name="Mesa V."/>
            <person name="Sprenger R.R."/>
            <person name="Richter M."/>
            <person name="Diez M.S."/>
            <person name="Solano J."/>
            <person name="Bargiela R."/>
            <person name="Golyshina O.V."/>
            <person name="Manteca A."/>
            <person name="Ramos J.L."/>
            <person name="Gallego J.R."/>
            <person name="Llorente I."/>
            <person name="Martins Dos Santos V.A."/>
            <person name="Jensen O.N."/>
            <person name="Pelaez A.I."/>
            <person name="Sanchez J."/>
            <person name="Ferrer M."/>
        </authorList>
    </citation>
    <scope>NUCLEOTIDE SEQUENCE</scope>
</reference>
<dbReference type="EMBL" id="AUZZ01002208">
    <property type="protein sequence ID" value="EQD61244.1"/>
    <property type="molecule type" value="Genomic_DNA"/>
</dbReference>
<gene>
    <name evidence="1" type="ORF">B2A_03296</name>
</gene>
<reference evidence="1" key="1">
    <citation type="submission" date="2013-08" db="EMBL/GenBank/DDBJ databases">
        <authorList>
            <person name="Mendez C."/>
            <person name="Richter M."/>
            <person name="Ferrer M."/>
            <person name="Sanchez J."/>
        </authorList>
    </citation>
    <scope>NUCLEOTIDE SEQUENCE</scope>
</reference>
<accession>T1C7E8</accession>
<organism evidence="1">
    <name type="scientific">mine drainage metagenome</name>
    <dbReference type="NCBI Taxonomy" id="410659"/>
    <lineage>
        <taxon>unclassified sequences</taxon>
        <taxon>metagenomes</taxon>
        <taxon>ecological metagenomes</taxon>
    </lineage>
</organism>
<dbReference type="Pfam" id="PF07505">
    <property type="entry name" value="DUF5131"/>
    <property type="match status" value="1"/>
</dbReference>
<dbReference type="AlphaFoldDB" id="T1C7E8"/>
<dbReference type="InterPro" id="IPR011101">
    <property type="entry name" value="DUF5131"/>
</dbReference>
<name>T1C7E8_9ZZZZ</name>
<proteinExistence type="predicted"/>
<comment type="caution">
    <text evidence="1">The sequence shown here is derived from an EMBL/GenBank/DDBJ whole genome shotgun (WGS) entry which is preliminary data.</text>
</comment>